<dbReference type="Proteomes" id="UP000662314">
    <property type="component" value="Unassembled WGS sequence"/>
</dbReference>
<dbReference type="RefSeq" id="WP_214431196.1">
    <property type="nucleotide sequence ID" value="NZ_CAWPUQ010000024.1"/>
</dbReference>
<evidence type="ECO:0000259" key="2">
    <source>
        <dbReference type="Pfam" id="PF01965"/>
    </source>
</evidence>
<dbReference type="SUPFAM" id="SSF52317">
    <property type="entry name" value="Class I glutamine amidotransferase-like"/>
    <property type="match status" value="1"/>
</dbReference>
<dbReference type="AlphaFoldDB" id="A0A8J7HY53"/>
<gene>
    <name evidence="3" type="ORF">I8752_04835</name>
</gene>
<feature type="domain" description="DJ-1/PfpI" evidence="2">
    <location>
        <begin position="107"/>
        <end position="199"/>
    </location>
</feature>
<dbReference type="InterPro" id="IPR029062">
    <property type="entry name" value="Class_I_gatase-like"/>
</dbReference>
<evidence type="ECO:0000313" key="3">
    <source>
        <dbReference type="EMBL" id="MBH8572370.1"/>
    </source>
</evidence>
<organism evidence="3 4">
    <name type="scientific">Dendronalium phyllosphericum CENA369</name>
    <dbReference type="NCBI Taxonomy" id="1725256"/>
    <lineage>
        <taxon>Bacteria</taxon>
        <taxon>Bacillati</taxon>
        <taxon>Cyanobacteriota</taxon>
        <taxon>Cyanophyceae</taxon>
        <taxon>Nostocales</taxon>
        <taxon>Nostocaceae</taxon>
        <taxon>Dendronalium</taxon>
        <taxon>Dendronalium phyllosphericum</taxon>
    </lineage>
</organism>
<evidence type="ECO:0000256" key="1">
    <source>
        <dbReference type="ARBA" id="ARBA00008542"/>
    </source>
</evidence>
<name>A0A8J7HY53_9NOST</name>
<dbReference type="PANTHER" id="PTHR42733">
    <property type="entry name" value="DJ-1 PROTEIN"/>
    <property type="match status" value="1"/>
</dbReference>
<protein>
    <submittedName>
        <fullName evidence="3">DJ-1/PfpI family protein</fullName>
    </submittedName>
</protein>
<accession>A0A8J7HY53</accession>
<dbReference type="InterPro" id="IPR002818">
    <property type="entry name" value="DJ-1/PfpI"/>
</dbReference>
<keyword evidence="4" id="KW-1185">Reference proteome</keyword>
<dbReference type="InterPro" id="IPR006286">
    <property type="entry name" value="C56_PfpI-like"/>
</dbReference>
<dbReference type="Gene3D" id="3.40.50.880">
    <property type="match status" value="1"/>
</dbReference>
<dbReference type="Pfam" id="PF01965">
    <property type="entry name" value="DJ-1_PfpI"/>
    <property type="match status" value="1"/>
</dbReference>
<proteinExistence type="inferred from homology"/>
<evidence type="ECO:0000313" key="4">
    <source>
        <dbReference type="Proteomes" id="UP000662314"/>
    </source>
</evidence>
<sequence>MATRMLEGKKVAILVESEFIPEEIAAYQQRFGELGATVDFMSRLWGNESLRFVSDVDAVGKSLKYLDVNIDFQNVDINDYAAVIVSAGYTSVRLRYFEATAGRPISSEQTRTAPAVQFFAQAMANPKIVKGAICHGLWLLTPMPELLQGRKVICHEVTLADIANAGAVYVPSASGIVVDGELVTGRSGHDVGAFIEAIAQLIIQQDTESVQKQEFIGVTS</sequence>
<dbReference type="PANTHER" id="PTHR42733:SF12">
    <property type="entry name" value="PROTEINASE"/>
    <property type="match status" value="1"/>
</dbReference>
<dbReference type="EMBL" id="JAECZA010000012">
    <property type="protein sequence ID" value="MBH8572370.1"/>
    <property type="molecule type" value="Genomic_DNA"/>
</dbReference>
<comment type="similarity">
    <text evidence="1">Belongs to the peptidase C56 family.</text>
</comment>
<reference evidence="3 4" key="1">
    <citation type="journal article" date="2021" name="Int. J. Syst. Evol. Microbiol.">
        <title>Amazonocrinis nigriterrae gen. nov., sp. nov., Atlanticothrix silvestris gen. nov., sp. nov. and Dendronalium phyllosphericum gen. nov., sp. nov., nostocacean cyanobacteria from Brazilian environments.</title>
        <authorList>
            <person name="Alvarenga D.O."/>
            <person name="Andreote A.P.D."/>
            <person name="Branco L.H.Z."/>
            <person name="Delbaje E."/>
            <person name="Cruz R.B."/>
            <person name="Varani A.M."/>
            <person name="Fiore M.F."/>
        </authorList>
    </citation>
    <scope>NUCLEOTIDE SEQUENCE [LARGE SCALE GENOMIC DNA]</scope>
    <source>
        <strain evidence="3 4">CENA369</strain>
    </source>
</reference>
<comment type="caution">
    <text evidence="3">The sequence shown here is derived from an EMBL/GenBank/DDBJ whole genome shotgun (WGS) entry which is preliminary data.</text>
</comment>